<sequence>MSGTSQDTIREFTAIVDRLRTEFGGVHPHATVSRCVDAARHSVRDITGEASPDQVERIARKHLHVLALVAAEQR</sequence>
<name>A0A2T0Q6V7_9ACTN</name>
<protein>
    <submittedName>
        <fullName evidence="1">Uncharacterized protein</fullName>
    </submittedName>
</protein>
<dbReference type="OrthoDB" id="3537437at2"/>
<proteinExistence type="predicted"/>
<dbReference type="EMBL" id="PVZC01000003">
    <property type="protein sequence ID" value="PRX99521.1"/>
    <property type="molecule type" value="Genomic_DNA"/>
</dbReference>
<dbReference type="AlphaFoldDB" id="A0A2T0Q6V7"/>
<organism evidence="1 2">
    <name type="scientific">Allonocardiopsis opalescens</name>
    <dbReference type="NCBI Taxonomy" id="1144618"/>
    <lineage>
        <taxon>Bacteria</taxon>
        <taxon>Bacillati</taxon>
        <taxon>Actinomycetota</taxon>
        <taxon>Actinomycetes</taxon>
        <taxon>Streptosporangiales</taxon>
        <taxon>Allonocardiopsis</taxon>
    </lineage>
</organism>
<evidence type="ECO:0000313" key="1">
    <source>
        <dbReference type="EMBL" id="PRX99521.1"/>
    </source>
</evidence>
<comment type="caution">
    <text evidence="1">The sequence shown here is derived from an EMBL/GenBank/DDBJ whole genome shotgun (WGS) entry which is preliminary data.</text>
</comment>
<gene>
    <name evidence="1" type="ORF">CLV72_103122</name>
</gene>
<dbReference type="NCBIfam" id="NF046112">
    <property type="entry name" value="MSMEG_6209_Nter"/>
    <property type="match status" value="1"/>
</dbReference>
<dbReference type="Proteomes" id="UP000237846">
    <property type="component" value="Unassembled WGS sequence"/>
</dbReference>
<dbReference type="Gene3D" id="1.10.8.1060">
    <property type="entry name" value="Corynebacterium glutamicum thioredoxin-dependent arsenate reductase, N-terminal domain"/>
    <property type="match status" value="1"/>
</dbReference>
<accession>A0A2T0Q6V7</accession>
<reference evidence="1 2" key="1">
    <citation type="submission" date="2018-03" db="EMBL/GenBank/DDBJ databases">
        <title>Genomic Encyclopedia of Archaeal and Bacterial Type Strains, Phase II (KMG-II): from individual species to whole genera.</title>
        <authorList>
            <person name="Goeker M."/>
        </authorList>
    </citation>
    <scope>NUCLEOTIDE SEQUENCE [LARGE SCALE GENOMIC DNA]</scope>
    <source>
        <strain evidence="1 2">DSM 45601</strain>
    </source>
</reference>
<dbReference type="RefSeq" id="WP_106244094.1">
    <property type="nucleotide sequence ID" value="NZ_PVZC01000003.1"/>
</dbReference>
<evidence type="ECO:0000313" key="2">
    <source>
        <dbReference type="Proteomes" id="UP000237846"/>
    </source>
</evidence>
<keyword evidence="2" id="KW-1185">Reference proteome</keyword>